<reference evidence="4" key="1">
    <citation type="journal article" date="2017" name="bioRxiv">
        <title>Comparative analysis of the genomes of Stylophora pistillata and Acropora digitifera provides evidence for extensive differences between species of corals.</title>
        <authorList>
            <person name="Voolstra C.R."/>
            <person name="Li Y."/>
            <person name="Liew Y.J."/>
            <person name="Baumgarten S."/>
            <person name="Zoccola D."/>
            <person name="Flot J.-F."/>
            <person name="Tambutte S."/>
            <person name="Allemand D."/>
            <person name="Aranda M."/>
        </authorList>
    </citation>
    <scope>NUCLEOTIDE SEQUENCE [LARGE SCALE GENOMIC DNA]</scope>
</reference>
<feature type="region of interest" description="Disordered" evidence="1">
    <location>
        <begin position="1"/>
        <end position="66"/>
    </location>
</feature>
<dbReference type="Pfam" id="PF01391">
    <property type="entry name" value="Collagen"/>
    <property type="match status" value="1"/>
</dbReference>
<keyword evidence="3" id="KW-0176">Collagen</keyword>
<evidence type="ECO:0000256" key="1">
    <source>
        <dbReference type="SAM" id="MobiDB-lite"/>
    </source>
</evidence>
<dbReference type="Proteomes" id="UP000225706">
    <property type="component" value="Unassembled WGS sequence"/>
</dbReference>
<keyword evidence="4" id="KW-1185">Reference proteome</keyword>
<feature type="compositionally biased region" description="Basic residues" evidence="1">
    <location>
        <begin position="1"/>
        <end position="10"/>
    </location>
</feature>
<dbReference type="PANTHER" id="PTHR24637">
    <property type="entry name" value="COLLAGEN"/>
    <property type="match status" value="1"/>
</dbReference>
<feature type="domain" description="CTHRC1 C-terminal" evidence="2">
    <location>
        <begin position="64"/>
        <end position="191"/>
    </location>
</feature>
<evidence type="ECO:0000259" key="2">
    <source>
        <dbReference type="Pfam" id="PF25815"/>
    </source>
</evidence>
<dbReference type="PANTHER" id="PTHR24637:SF421">
    <property type="entry name" value="CUTICLE COLLAGEN DPY-2"/>
    <property type="match status" value="1"/>
</dbReference>
<proteinExistence type="predicted"/>
<accession>A0A2B4SHF7</accession>
<dbReference type="Pfam" id="PF25815">
    <property type="entry name" value="CTHRC1_C"/>
    <property type="match status" value="1"/>
</dbReference>
<dbReference type="GO" id="GO:0005581">
    <property type="term" value="C:collagen trimer"/>
    <property type="evidence" value="ECO:0007669"/>
    <property type="project" value="UniProtKB-KW"/>
</dbReference>
<gene>
    <name evidence="3" type="primary">CTHRC1</name>
    <name evidence="3" type="ORF">AWC38_SpisGene7304</name>
</gene>
<dbReference type="OrthoDB" id="5985978at2759"/>
<dbReference type="InterPro" id="IPR057873">
    <property type="entry name" value="CTHRC1_C"/>
</dbReference>
<sequence length="199" mass="21514">MQESRKKCRKVTCPPGPPGRDGLPGRDGAPGKDGIPGQDGAPGPKGEVGPQGPPGTQGKLGTQRRWKQCDHNHINSDIDVGKVMECTFNKASPNTYLRVVYMGNLRIGGCTNCCMRWFITFNDIECAIPALIDAIVYQNVNLYIVRPVNIEGHCTGMGSGLVRVGLHVGQCYGFGIFDAYTGWISVSRIIIEEVEPPVA</sequence>
<dbReference type="EMBL" id="LSMT01000092">
    <property type="protein sequence ID" value="PFX27977.1"/>
    <property type="molecule type" value="Genomic_DNA"/>
</dbReference>
<organism evidence="3 4">
    <name type="scientific">Stylophora pistillata</name>
    <name type="common">Smooth cauliflower coral</name>
    <dbReference type="NCBI Taxonomy" id="50429"/>
    <lineage>
        <taxon>Eukaryota</taxon>
        <taxon>Metazoa</taxon>
        <taxon>Cnidaria</taxon>
        <taxon>Anthozoa</taxon>
        <taxon>Hexacorallia</taxon>
        <taxon>Scleractinia</taxon>
        <taxon>Astrocoeniina</taxon>
        <taxon>Pocilloporidae</taxon>
        <taxon>Stylophora</taxon>
    </lineage>
</organism>
<dbReference type="InterPro" id="IPR008160">
    <property type="entry name" value="Collagen"/>
</dbReference>
<evidence type="ECO:0000313" key="4">
    <source>
        <dbReference type="Proteomes" id="UP000225706"/>
    </source>
</evidence>
<dbReference type="AlphaFoldDB" id="A0A2B4SHF7"/>
<comment type="caution">
    <text evidence="3">The sequence shown here is derived from an EMBL/GenBank/DDBJ whole genome shotgun (WGS) entry which is preliminary data.</text>
</comment>
<name>A0A2B4SHF7_STYPI</name>
<protein>
    <submittedName>
        <fullName evidence="3">Collagen triple helix repeat-containing protein 1</fullName>
    </submittedName>
</protein>
<evidence type="ECO:0000313" key="3">
    <source>
        <dbReference type="EMBL" id="PFX27977.1"/>
    </source>
</evidence>